<dbReference type="GO" id="GO:0005975">
    <property type="term" value="P:carbohydrate metabolic process"/>
    <property type="evidence" value="ECO:0007669"/>
    <property type="project" value="InterPro"/>
</dbReference>
<dbReference type="InterPro" id="IPR002509">
    <property type="entry name" value="NODB_dom"/>
</dbReference>
<dbReference type="SUPFAM" id="SSF88713">
    <property type="entry name" value="Glycoside hydrolase/deacetylase"/>
    <property type="match status" value="1"/>
</dbReference>
<dbReference type="Proteomes" id="UP000599074">
    <property type="component" value="Unassembled WGS sequence"/>
</dbReference>
<proteinExistence type="predicted"/>
<name>A0A8J3TEK9_9ACTN</name>
<evidence type="ECO:0000313" key="2">
    <source>
        <dbReference type="EMBL" id="GII24879.1"/>
    </source>
</evidence>
<evidence type="ECO:0000313" key="3">
    <source>
        <dbReference type="Proteomes" id="UP000599074"/>
    </source>
</evidence>
<dbReference type="PROSITE" id="PS51677">
    <property type="entry name" value="NODB"/>
    <property type="match status" value="1"/>
</dbReference>
<accession>A0A8J3TEK9</accession>
<gene>
    <name evidence="2" type="ORF">Pme01_44760</name>
</gene>
<evidence type="ECO:0000259" key="1">
    <source>
        <dbReference type="PROSITE" id="PS51677"/>
    </source>
</evidence>
<dbReference type="Pfam" id="PF01522">
    <property type="entry name" value="Polysacc_deac_1"/>
    <property type="match status" value="1"/>
</dbReference>
<protein>
    <recommendedName>
        <fullName evidence="1">NodB homology domain-containing protein</fullName>
    </recommendedName>
</protein>
<organism evidence="2 3">
    <name type="scientific">Planosporangium mesophilum</name>
    <dbReference type="NCBI Taxonomy" id="689768"/>
    <lineage>
        <taxon>Bacteria</taxon>
        <taxon>Bacillati</taxon>
        <taxon>Actinomycetota</taxon>
        <taxon>Actinomycetes</taxon>
        <taxon>Micromonosporales</taxon>
        <taxon>Micromonosporaceae</taxon>
        <taxon>Planosporangium</taxon>
    </lineage>
</organism>
<dbReference type="EMBL" id="BOON01000043">
    <property type="protein sequence ID" value="GII24879.1"/>
    <property type="molecule type" value="Genomic_DNA"/>
</dbReference>
<reference evidence="2" key="1">
    <citation type="submission" date="2021-01" db="EMBL/GenBank/DDBJ databases">
        <title>Whole genome shotgun sequence of Planosporangium mesophilum NBRC 109066.</title>
        <authorList>
            <person name="Komaki H."/>
            <person name="Tamura T."/>
        </authorList>
    </citation>
    <scope>NUCLEOTIDE SEQUENCE</scope>
    <source>
        <strain evidence="2">NBRC 109066</strain>
    </source>
</reference>
<feature type="domain" description="NodB homology" evidence="1">
    <location>
        <begin position="88"/>
        <end position="277"/>
    </location>
</feature>
<dbReference type="AlphaFoldDB" id="A0A8J3TEK9"/>
<comment type="caution">
    <text evidence="2">The sequence shown here is derived from an EMBL/GenBank/DDBJ whole genome shotgun (WGS) entry which is preliminary data.</text>
</comment>
<sequence length="294" mass="31658">MPPHRIRTSALLAGFLVVVLGTWSGDSFGERPASNLSKLRDHSQHHALNRVAVPPTVTPAAAAPGAPRAAPPAAIFTPGAVAKFTGTEGVALTFDDGPGDQTLPLLNVLRTWGVKATFCLIGSNVREHPDLVRAIVRDGHSLCNHTWNHDLNLGAQPPDVIRSDLQRTNDEIHQAVPGVPINYFRHPGGNWTPTAVTVAEEMGMTSIDWDTDPTDWDTTTYGVGPIMIDHIVSTIKQGAQPGSIVLSHDGGGDRTSTVAAYEALLPYLIQDRRLHLVPLPTTEYRQVEAAPRTK</sequence>
<dbReference type="InterPro" id="IPR011330">
    <property type="entry name" value="Glyco_hydro/deAcase_b/a-brl"/>
</dbReference>
<dbReference type="Gene3D" id="3.20.20.370">
    <property type="entry name" value="Glycoside hydrolase/deacetylase"/>
    <property type="match status" value="1"/>
</dbReference>
<dbReference type="RefSeq" id="WP_168113797.1">
    <property type="nucleotide sequence ID" value="NZ_BOON01000043.1"/>
</dbReference>
<dbReference type="CDD" id="cd10917">
    <property type="entry name" value="CE4_NodB_like_6s_7s"/>
    <property type="match status" value="1"/>
</dbReference>
<keyword evidence="3" id="KW-1185">Reference proteome</keyword>
<dbReference type="GO" id="GO:0016810">
    <property type="term" value="F:hydrolase activity, acting on carbon-nitrogen (but not peptide) bonds"/>
    <property type="evidence" value="ECO:0007669"/>
    <property type="project" value="InterPro"/>
</dbReference>
<dbReference type="PANTHER" id="PTHR10587">
    <property type="entry name" value="GLYCOSYL TRANSFERASE-RELATED"/>
    <property type="match status" value="1"/>
</dbReference>
<dbReference type="InterPro" id="IPR050248">
    <property type="entry name" value="Polysacc_deacetylase_ArnD"/>
</dbReference>